<dbReference type="GO" id="GO:0006352">
    <property type="term" value="P:DNA-templated transcription initiation"/>
    <property type="evidence" value="ECO:0007669"/>
    <property type="project" value="InterPro"/>
</dbReference>
<evidence type="ECO:0000256" key="4">
    <source>
        <dbReference type="ARBA" id="ARBA00023163"/>
    </source>
</evidence>
<keyword evidence="3" id="KW-0731">Sigma factor</keyword>
<keyword evidence="2" id="KW-0805">Transcription regulation</keyword>
<evidence type="ECO:0000256" key="2">
    <source>
        <dbReference type="ARBA" id="ARBA00023015"/>
    </source>
</evidence>
<evidence type="ECO:0000313" key="7">
    <source>
        <dbReference type="Proteomes" id="UP000003452"/>
    </source>
</evidence>
<dbReference type="InterPro" id="IPR013325">
    <property type="entry name" value="RNA_pol_sigma_r2"/>
</dbReference>
<name>B5CV75_PHOPM</name>
<dbReference type="EMBL" id="ABQC02000010">
    <property type="protein sequence ID" value="EDY96927.1"/>
    <property type="molecule type" value="Genomic_DNA"/>
</dbReference>
<dbReference type="InterPro" id="IPR013249">
    <property type="entry name" value="RNA_pol_sigma70_r4_t2"/>
</dbReference>
<dbReference type="GO" id="GO:0003677">
    <property type="term" value="F:DNA binding"/>
    <property type="evidence" value="ECO:0007669"/>
    <property type="project" value="InterPro"/>
</dbReference>
<reference evidence="6 7" key="2">
    <citation type="submission" date="2008-08" db="EMBL/GenBank/DDBJ databases">
        <authorList>
            <person name="Fulton L."/>
            <person name="Clifton S."/>
            <person name="Fulton B."/>
            <person name="Xu J."/>
            <person name="Minx P."/>
            <person name="Pepin K.H."/>
            <person name="Johnson M."/>
            <person name="Thiruvilangam P."/>
            <person name="Bhonagiri V."/>
            <person name="Nash W.E."/>
            <person name="Mardis E.R."/>
            <person name="Wilson R.K."/>
        </authorList>
    </citation>
    <scope>NUCLEOTIDE SEQUENCE [LARGE SCALE GENOMIC DNA]</scope>
    <source>
        <strain evidence="7">DSM 17135 / JCM 12973 / M2</strain>
    </source>
</reference>
<dbReference type="InterPro" id="IPR013324">
    <property type="entry name" value="RNA_pol_sigma_r3/r4-like"/>
</dbReference>
<reference evidence="6 7" key="1">
    <citation type="submission" date="2008-08" db="EMBL/GenBank/DDBJ databases">
        <title>Draft genome sequence of Bacteroides plebeius (DSM 17135).</title>
        <authorList>
            <person name="Sudarsanam P."/>
            <person name="Ley R."/>
            <person name="Guruge J."/>
            <person name="Turnbaugh P.J."/>
            <person name="Mahowald M."/>
            <person name="Liep D."/>
            <person name="Gordon J."/>
        </authorList>
    </citation>
    <scope>NUCLEOTIDE SEQUENCE [LARGE SCALE GENOMIC DNA]</scope>
    <source>
        <strain evidence="7">DSM 17135 / JCM 12973 / M2</strain>
    </source>
</reference>
<dbReference type="Gene3D" id="1.10.10.10">
    <property type="entry name" value="Winged helix-like DNA-binding domain superfamily/Winged helix DNA-binding domain"/>
    <property type="match status" value="1"/>
</dbReference>
<dbReference type="Gene3D" id="1.10.1740.10">
    <property type="match status" value="1"/>
</dbReference>
<comment type="caution">
    <text evidence="6">The sequence shown here is derived from an EMBL/GenBank/DDBJ whole genome shotgun (WGS) entry which is preliminary data.</text>
</comment>
<dbReference type="SUPFAM" id="SSF88946">
    <property type="entry name" value="Sigma2 domain of RNA polymerase sigma factors"/>
    <property type="match status" value="1"/>
</dbReference>
<dbReference type="InterPro" id="IPR036388">
    <property type="entry name" value="WH-like_DNA-bd_sf"/>
</dbReference>
<dbReference type="Pfam" id="PF08281">
    <property type="entry name" value="Sigma70_r4_2"/>
    <property type="match status" value="1"/>
</dbReference>
<evidence type="ECO:0000313" key="6">
    <source>
        <dbReference type="EMBL" id="EDY96927.1"/>
    </source>
</evidence>
<dbReference type="PANTHER" id="PTHR43133:SF46">
    <property type="entry name" value="RNA POLYMERASE SIGMA-70 FACTOR ECF SUBFAMILY"/>
    <property type="match status" value="1"/>
</dbReference>
<dbReference type="InterPro" id="IPR039425">
    <property type="entry name" value="RNA_pol_sigma-70-like"/>
</dbReference>
<dbReference type="InterPro" id="IPR014284">
    <property type="entry name" value="RNA_pol_sigma-70_dom"/>
</dbReference>
<organism evidence="6 7">
    <name type="scientific">Phocaeicola plebeius (strain DSM 17135 / JCM 12973 / CCUG 54634 / M2)</name>
    <name type="common">Bacteroides plebeius</name>
    <dbReference type="NCBI Taxonomy" id="484018"/>
    <lineage>
        <taxon>Bacteria</taxon>
        <taxon>Pseudomonadati</taxon>
        <taxon>Bacteroidota</taxon>
        <taxon>Bacteroidia</taxon>
        <taxon>Bacteroidales</taxon>
        <taxon>Bacteroidaceae</taxon>
        <taxon>Phocaeicola</taxon>
    </lineage>
</organism>
<dbReference type="InterPro" id="IPR014327">
    <property type="entry name" value="RNA_pol_sigma70_bacteroid"/>
</dbReference>
<evidence type="ECO:0000256" key="1">
    <source>
        <dbReference type="ARBA" id="ARBA00010641"/>
    </source>
</evidence>
<dbReference type="AlphaFoldDB" id="B5CV75"/>
<protein>
    <submittedName>
        <fullName evidence="6">RNA polymerase sigma-70 factor</fullName>
    </submittedName>
</protein>
<dbReference type="GO" id="GO:0016987">
    <property type="term" value="F:sigma factor activity"/>
    <property type="evidence" value="ECO:0007669"/>
    <property type="project" value="UniProtKB-KW"/>
</dbReference>
<feature type="domain" description="RNA polymerase sigma factor 70 region 4 type 2" evidence="5">
    <location>
        <begin position="143"/>
        <end position="195"/>
    </location>
</feature>
<dbReference type="Proteomes" id="UP000003452">
    <property type="component" value="Unassembled WGS sequence"/>
</dbReference>
<keyword evidence="4" id="KW-0804">Transcription</keyword>
<dbReference type="NCBIfam" id="TIGR02985">
    <property type="entry name" value="Sig70_bacteroi1"/>
    <property type="match status" value="1"/>
</dbReference>
<accession>B5CV75</accession>
<dbReference type="PANTHER" id="PTHR43133">
    <property type="entry name" value="RNA POLYMERASE ECF-TYPE SIGMA FACTO"/>
    <property type="match status" value="1"/>
</dbReference>
<dbReference type="NCBIfam" id="TIGR02937">
    <property type="entry name" value="sigma70-ECF"/>
    <property type="match status" value="1"/>
</dbReference>
<dbReference type="eggNOG" id="COG1595">
    <property type="taxonomic scope" value="Bacteria"/>
</dbReference>
<evidence type="ECO:0000256" key="3">
    <source>
        <dbReference type="ARBA" id="ARBA00023082"/>
    </source>
</evidence>
<comment type="similarity">
    <text evidence="1">Belongs to the sigma-70 factor family. ECF subfamily.</text>
</comment>
<evidence type="ECO:0000259" key="5">
    <source>
        <dbReference type="Pfam" id="PF08281"/>
    </source>
</evidence>
<proteinExistence type="inferred from homology"/>
<sequence>MQINRKSLNLLSMNRVMTEKQLIEELRCGNESAFRCIYERHYVPLCRFADLYLHDISLSEEVVDDVIFYLWEYRGEVEITYSLRAYLMKSVRNRCLNELNSLTHREELHFSSFSLPENAEFLDTLFIEKDHPLGYLLEQELEEELERCIETLPEECRMVFKKSRFEQKKYEEIARELNISVNTVKYHIKNALAFLQKRMSGYLKLLVWYIFLEN</sequence>
<dbReference type="HOGENOM" id="CLU_047691_4_3_10"/>
<gene>
    <name evidence="6" type="ORF">BACPLE_00604</name>
</gene>
<dbReference type="SUPFAM" id="SSF88659">
    <property type="entry name" value="Sigma3 and sigma4 domains of RNA polymerase sigma factors"/>
    <property type="match status" value="1"/>
</dbReference>